<reference evidence="5 6" key="1">
    <citation type="submission" date="2017-12" db="EMBL/GenBank/DDBJ databases">
        <title>Genomic Encyclopedia of Type Strains, Phase III (KMG-III): the genomes of soil and plant-associated and newly described type strains.</title>
        <authorList>
            <person name="Whitman W."/>
        </authorList>
    </citation>
    <scope>NUCLEOTIDE SEQUENCE [LARGE SCALE GENOMIC DNA]</scope>
    <source>
        <strain evidence="5 6">LP43</strain>
    </source>
</reference>
<dbReference type="Pfam" id="PF19408">
    <property type="entry name" value="PKD_6"/>
    <property type="match status" value="1"/>
</dbReference>
<dbReference type="Pfam" id="PF19081">
    <property type="entry name" value="Ig_7"/>
    <property type="match status" value="3"/>
</dbReference>
<dbReference type="EMBL" id="PJMU01000002">
    <property type="protein sequence ID" value="PKV67266.1"/>
    <property type="molecule type" value="Genomic_DNA"/>
</dbReference>
<dbReference type="AlphaFoldDB" id="A0A2N3UD21"/>
<dbReference type="RefSeq" id="WP_245869079.1">
    <property type="nucleotide sequence ID" value="NZ_PJMU01000002.1"/>
</dbReference>
<feature type="domain" description="Ig-like" evidence="3">
    <location>
        <begin position="212"/>
        <end position="287"/>
    </location>
</feature>
<accession>A0A2N3UD21</accession>
<feature type="domain" description="PKD-like" evidence="4">
    <location>
        <begin position="465"/>
        <end position="545"/>
    </location>
</feature>
<name>A0A2N3UD21_9BACT</name>
<feature type="domain" description="Secretion system C-terminal sorting" evidence="2">
    <location>
        <begin position="767"/>
        <end position="838"/>
    </location>
</feature>
<organism evidence="5 6">
    <name type="scientific">Pontibacter ramchanderi</name>
    <dbReference type="NCBI Taxonomy" id="1179743"/>
    <lineage>
        <taxon>Bacteria</taxon>
        <taxon>Pseudomonadati</taxon>
        <taxon>Bacteroidota</taxon>
        <taxon>Cytophagia</taxon>
        <taxon>Cytophagales</taxon>
        <taxon>Hymenobacteraceae</taxon>
        <taxon>Pontibacter</taxon>
    </lineage>
</organism>
<keyword evidence="1" id="KW-1133">Transmembrane helix</keyword>
<dbReference type="Proteomes" id="UP000233782">
    <property type="component" value="Unassembled WGS sequence"/>
</dbReference>
<dbReference type="InterPro" id="IPR045829">
    <property type="entry name" value="PKD_6"/>
</dbReference>
<evidence type="ECO:0000313" key="6">
    <source>
        <dbReference type="Proteomes" id="UP000233782"/>
    </source>
</evidence>
<feature type="transmembrane region" description="Helical" evidence="1">
    <location>
        <begin position="20"/>
        <end position="41"/>
    </location>
</feature>
<comment type="caution">
    <text evidence="5">The sequence shown here is derived from an EMBL/GenBank/DDBJ whole genome shotgun (WGS) entry which is preliminary data.</text>
</comment>
<feature type="domain" description="Ig-like" evidence="3">
    <location>
        <begin position="377"/>
        <end position="462"/>
    </location>
</feature>
<evidence type="ECO:0000259" key="3">
    <source>
        <dbReference type="Pfam" id="PF19081"/>
    </source>
</evidence>
<evidence type="ECO:0000259" key="2">
    <source>
        <dbReference type="Pfam" id="PF18962"/>
    </source>
</evidence>
<dbReference type="InterPro" id="IPR044023">
    <property type="entry name" value="Ig_7"/>
</dbReference>
<dbReference type="NCBIfam" id="TIGR04183">
    <property type="entry name" value="Por_Secre_tail"/>
    <property type="match status" value="1"/>
</dbReference>
<proteinExistence type="predicted"/>
<evidence type="ECO:0000313" key="5">
    <source>
        <dbReference type="EMBL" id="PKV67266.1"/>
    </source>
</evidence>
<keyword evidence="1" id="KW-0472">Membrane</keyword>
<sequence>MKHIYNPTYAAFPQRLTTKAQGTAAVSKIFMTLLIGFFLLVSGKSFGQNEDMIPYNNNFNQSSDFSTALRSDGSLNIVNSQLRITGGTGQNDSYEGYVMINNRKFDIKAGYTYIVSFDAVAYDNAQASAGVVQLFANSTGVSNNNFIGAPFGGSVTVAKGVATNLVRYTIQFVAPSSSVEQQFLALKLTSAQRGNNSALTIDNLSITGSCAPTAPIAIGSGSCTPTSLDLKAEGASGTERYQWYDENQNPISTAITANYRTEHLTRSTTFYVAKVSSLGCASQKVAVLARIGNPIPPTVTSDAKCVNGNQTITFTASGAGLNETYRWYTAAGALVTEGATFVRQTNKEYGDYYVVIAGSGSCQARTDINVPDNNPNPSNPTAMSINQCGNGSVKIEPIVEPGMSYIWYSAAGDYLGEGTSYITPEFIAGTAPVNYVYNIRKVNIATRCESNATAQVTITVTPIPEVSAIMGQAAVCQGTTGVTYRVPAISGATYSWVLTPDAGSSGATITAGAGTSQITVNYPTSTYRGRISVTVSNICNTYTSNLSVQASGNNTATGNIIEPDNLEIDKLAVFKFMTNVPEAEIEAIQWFKNETGSTSWIKGPTSRDWTIDQMPGNIDGFRVAIRVRNPSVACFTSLGNLGIEGFEANSFYIDDLPITPLPVELVSFKAQRHTKGVNLTWATASELENKGFEVQVSTNARDFTAIGFVESKVGTTSLRQDYNFLDTKAVSGTRYYRLKQVDFDGTTSFSPIRAVTLNAENATASAYPNPFDDAVVVTLNGTEARNVQVVLVDAMGKVLQQRTEETSGNSITVDMRGITTKGMYVLYVLDNNTKHTFKLMKR</sequence>
<dbReference type="Pfam" id="PF18962">
    <property type="entry name" value="Por_Secre_tail"/>
    <property type="match status" value="1"/>
</dbReference>
<gene>
    <name evidence="5" type="ORF">BD749_2408</name>
</gene>
<keyword evidence="6" id="KW-1185">Reference proteome</keyword>
<evidence type="ECO:0000256" key="1">
    <source>
        <dbReference type="SAM" id="Phobius"/>
    </source>
</evidence>
<keyword evidence="1" id="KW-0812">Transmembrane</keyword>
<feature type="domain" description="Ig-like" evidence="3">
    <location>
        <begin position="294"/>
        <end position="370"/>
    </location>
</feature>
<protein>
    <submittedName>
        <fullName evidence="5">Putative secreted protein (Por secretion system target)</fullName>
    </submittedName>
</protein>
<dbReference type="Gene3D" id="2.60.120.260">
    <property type="entry name" value="Galactose-binding domain-like"/>
    <property type="match status" value="1"/>
</dbReference>
<evidence type="ECO:0000259" key="4">
    <source>
        <dbReference type="Pfam" id="PF19408"/>
    </source>
</evidence>
<dbReference type="InterPro" id="IPR026444">
    <property type="entry name" value="Secre_tail"/>
</dbReference>